<protein>
    <recommendedName>
        <fullName evidence="7">Oxygen-dependent coproporphyrinogen-III oxidase</fullName>
        <shortName evidence="7">CPO</shortName>
        <shortName evidence="7">Coprogen oxidase</shortName>
        <shortName evidence="7">Coproporphyrinogenase</shortName>
        <ecNumber evidence="7">1.3.3.3</ecNumber>
    </recommendedName>
</protein>
<dbReference type="PRINTS" id="PR00073">
    <property type="entry name" value="COPRGNOXDASE"/>
</dbReference>
<evidence type="ECO:0000256" key="4">
    <source>
        <dbReference type="ARBA" id="ARBA00023002"/>
    </source>
</evidence>
<evidence type="ECO:0000256" key="3">
    <source>
        <dbReference type="ARBA" id="ARBA00011738"/>
    </source>
</evidence>
<keyword evidence="7" id="KW-0963">Cytoplasm</keyword>
<evidence type="ECO:0000313" key="9">
    <source>
        <dbReference type="Proteomes" id="UP001560685"/>
    </source>
</evidence>
<comment type="catalytic activity">
    <reaction evidence="7">
        <text>coproporphyrinogen III + O2 + 2 H(+) = protoporphyrinogen IX + 2 CO2 + 2 H2O</text>
        <dbReference type="Rhea" id="RHEA:18257"/>
        <dbReference type="ChEBI" id="CHEBI:15377"/>
        <dbReference type="ChEBI" id="CHEBI:15378"/>
        <dbReference type="ChEBI" id="CHEBI:15379"/>
        <dbReference type="ChEBI" id="CHEBI:16526"/>
        <dbReference type="ChEBI" id="CHEBI:57307"/>
        <dbReference type="ChEBI" id="CHEBI:57309"/>
        <dbReference type="EC" id="1.3.3.3"/>
    </reaction>
</comment>
<comment type="cofactor">
    <cofactor evidence="7">
        <name>a divalent metal cation</name>
        <dbReference type="ChEBI" id="CHEBI:60240"/>
    </cofactor>
</comment>
<comment type="function">
    <text evidence="7">Involved in the heme biosynthesis. Catalyzes the aerobic oxidative decarboxylation of propionate groups of rings A and B of coproporphyrinogen-III to yield the vinyl groups in protoporphyrinogen-IX.</text>
</comment>
<comment type="pathway">
    <text evidence="1 7">Porphyrin-containing compound metabolism; protoporphyrin-IX biosynthesis; protoporphyrinogen-IX from coproporphyrinogen-III (O2 route): step 1/1.</text>
</comment>
<dbReference type="EC" id="1.3.3.3" evidence="7"/>
<feature type="binding site" evidence="7">
    <location>
        <position position="117"/>
    </location>
    <ligand>
        <name>a divalent metal cation</name>
        <dbReference type="ChEBI" id="CHEBI:60240"/>
    </ligand>
</feature>
<dbReference type="HAMAP" id="MF_00333">
    <property type="entry name" value="Coprogen_oxidas"/>
    <property type="match status" value="1"/>
</dbReference>
<dbReference type="InterPro" id="IPR001260">
    <property type="entry name" value="Coprogen_oxidase_aer"/>
</dbReference>
<dbReference type="PANTHER" id="PTHR10755:SF0">
    <property type="entry name" value="OXYGEN-DEPENDENT COPROPORPHYRINOGEN-III OXIDASE, MITOCHONDRIAL"/>
    <property type="match status" value="1"/>
</dbReference>
<proteinExistence type="inferred from homology"/>
<evidence type="ECO:0000256" key="5">
    <source>
        <dbReference type="ARBA" id="ARBA00023133"/>
    </source>
</evidence>
<dbReference type="Proteomes" id="UP001560685">
    <property type="component" value="Unassembled WGS sequence"/>
</dbReference>
<feature type="binding site" evidence="7">
    <location>
        <begin position="129"/>
        <end position="131"/>
    </location>
    <ligand>
        <name>substrate</name>
    </ligand>
</feature>
<dbReference type="RefSeq" id="WP_369314206.1">
    <property type="nucleotide sequence ID" value="NZ_JBEHZE010000001.1"/>
</dbReference>
<dbReference type="GO" id="GO:0004109">
    <property type="term" value="F:coproporphyrinogen oxidase activity"/>
    <property type="evidence" value="ECO:0007669"/>
    <property type="project" value="UniProtKB-EC"/>
</dbReference>
<feature type="site" description="Important for dimerization" evidence="7">
    <location>
        <position position="195"/>
    </location>
</feature>
<feature type="binding site" evidence="7">
    <location>
        <begin position="278"/>
        <end position="280"/>
    </location>
    <ligand>
        <name>substrate</name>
    </ligand>
</feature>
<dbReference type="Gene3D" id="3.40.1500.10">
    <property type="entry name" value="Coproporphyrinogen III oxidase, aerobic"/>
    <property type="match status" value="1"/>
</dbReference>
<dbReference type="EMBL" id="JBEHZE010000001">
    <property type="protein sequence ID" value="MEX6634217.1"/>
    <property type="molecule type" value="Genomic_DNA"/>
</dbReference>
<feature type="binding site" evidence="7">
    <location>
        <position position="113"/>
    </location>
    <ligand>
        <name>substrate</name>
    </ligand>
</feature>
<dbReference type="SUPFAM" id="SSF102886">
    <property type="entry name" value="Coproporphyrinogen III oxidase"/>
    <property type="match status" value="1"/>
</dbReference>
<organism evidence="8 9">
    <name type="scientific">Hyphococcus lacteus</name>
    <dbReference type="NCBI Taxonomy" id="3143536"/>
    <lineage>
        <taxon>Bacteria</taxon>
        <taxon>Pseudomonadati</taxon>
        <taxon>Pseudomonadota</taxon>
        <taxon>Alphaproteobacteria</taxon>
        <taxon>Parvularculales</taxon>
        <taxon>Parvularculaceae</taxon>
        <taxon>Hyphococcus</taxon>
    </lineage>
</organism>
<evidence type="ECO:0000256" key="6">
    <source>
        <dbReference type="ARBA" id="ARBA00023244"/>
    </source>
</evidence>
<keyword evidence="9" id="KW-1185">Reference proteome</keyword>
<dbReference type="Pfam" id="PF01218">
    <property type="entry name" value="Coprogen_oxidas"/>
    <property type="match status" value="1"/>
</dbReference>
<keyword evidence="7" id="KW-0479">Metal-binding</keyword>
<dbReference type="InterPro" id="IPR018375">
    <property type="entry name" value="Coprogen_oxidase_CS"/>
</dbReference>
<keyword evidence="4 7" id="KW-0560">Oxidoreductase</keyword>
<name>A0ABV3ZA02_9PROT</name>
<feature type="binding site" evidence="7">
    <location>
        <position position="195"/>
    </location>
    <ligand>
        <name>a divalent metal cation</name>
        <dbReference type="ChEBI" id="CHEBI:60240"/>
    </ligand>
</feature>
<dbReference type="NCBIfam" id="NF003727">
    <property type="entry name" value="PRK05330.1"/>
    <property type="match status" value="1"/>
</dbReference>
<feature type="region of interest" description="Important for dimerization" evidence="7">
    <location>
        <begin position="260"/>
        <end position="295"/>
    </location>
</feature>
<feature type="binding site" evidence="7">
    <location>
        <position position="127"/>
    </location>
    <ligand>
        <name>a divalent metal cation</name>
        <dbReference type="ChEBI" id="CHEBI:60240"/>
    </ligand>
</feature>
<comment type="caution">
    <text evidence="8">The sequence shown here is derived from an EMBL/GenBank/DDBJ whole genome shotgun (WGS) entry which is preliminary data.</text>
</comment>
<gene>
    <name evidence="7 8" type="primary">hemF</name>
    <name evidence="8" type="ORF">ABFZ84_11745</name>
</gene>
<evidence type="ECO:0000256" key="2">
    <source>
        <dbReference type="ARBA" id="ARBA00010644"/>
    </source>
</evidence>
<keyword evidence="6 7" id="KW-0627">Porphyrin biosynthesis</keyword>
<comment type="similarity">
    <text evidence="2 7">Belongs to the aerobic coproporphyrinogen-III oxidase family.</text>
</comment>
<reference evidence="8 9" key="1">
    <citation type="submission" date="2024-05" db="EMBL/GenBank/DDBJ databases">
        <title>Three bacterial strains, DH-69, EH-24, and ECK-19 isolated from coastal sediments.</title>
        <authorList>
            <person name="Ye Y.-Q."/>
            <person name="Du Z.-J."/>
        </authorList>
    </citation>
    <scope>NUCLEOTIDE SEQUENCE [LARGE SCALE GENOMIC DNA]</scope>
    <source>
        <strain evidence="8 9">ECK-19</strain>
    </source>
</reference>
<feature type="binding site" evidence="7">
    <location>
        <position position="165"/>
    </location>
    <ligand>
        <name>a divalent metal cation</name>
        <dbReference type="ChEBI" id="CHEBI:60240"/>
    </ligand>
</feature>
<dbReference type="PIRSF" id="PIRSF000166">
    <property type="entry name" value="Coproporphyri_ox"/>
    <property type="match status" value="1"/>
</dbReference>
<sequence>MGSDVTTIETKKNAASVWFAHLRDELCESFERIEDQAGSLYSDMPVGRFEKSPWLRGDGTEDQGGGTMGMLHGRVFEKAGIHISTVYGEFSEEFRKQIPGASDDPRFWASGISLIAHPRNPHAPAAHMNTRMIVTTKCWFGGGGDLNPMHPDYRIDDHEDTIAFHGAMKSACDAHDKDYFPKFKKWCDDYFYLPHRDEPRGVGGIFFDRHDSGNWDADFAFTKDVGKAFLQSYPALVQNRMDQPWTDEDREKQLIQRGRYAEFNLLYDRGTTFGLKTGGNVNSILSSLPPEAKWP</sequence>
<evidence type="ECO:0000256" key="1">
    <source>
        <dbReference type="ARBA" id="ARBA00005168"/>
    </source>
</evidence>
<dbReference type="InterPro" id="IPR036406">
    <property type="entry name" value="Coprogen_oxidase_aer_sf"/>
</dbReference>
<comment type="subcellular location">
    <subcellularLocation>
        <location evidence="7">Cytoplasm</location>
    </subcellularLocation>
</comment>
<comment type="subunit">
    <text evidence="3 7">Homodimer.</text>
</comment>
<accession>A0ABV3ZA02</accession>
<keyword evidence="5 7" id="KW-0350">Heme biosynthesis</keyword>
<dbReference type="PROSITE" id="PS01021">
    <property type="entry name" value="COPROGEN_OXIDASE"/>
    <property type="match status" value="1"/>
</dbReference>
<feature type="active site" description="Proton donor" evidence="7">
    <location>
        <position position="127"/>
    </location>
</feature>
<evidence type="ECO:0000256" key="7">
    <source>
        <dbReference type="HAMAP-Rule" id="MF_00333"/>
    </source>
</evidence>
<evidence type="ECO:0000313" key="8">
    <source>
        <dbReference type="EMBL" id="MEX6634217.1"/>
    </source>
</evidence>
<dbReference type="PANTHER" id="PTHR10755">
    <property type="entry name" value="COPROPORPHYRINOGEN III OXIDASE, MITOCHONDRIAL"/>
    <property type="match status" value="1"/>
</dbReference>